<dbReference type="Proteomes" id="UP000554482">
    <property type="component" value="Unassembled WGS sequence"/>
</dbReference>
<accession>A0A7J6XB58</accession>
<dbReference type="EMBL" id="JABWDY010001995">
    <property type="protein sequence ID" value="KAF5206984.1"/>
    <property type="molecule type" value="Genomic_DNA"/>
</dbReference>
<keyword evidence="2" id="KW-1185">Reference proteome</keyword>
<sequence length="82" mass="9013">MTYKDIAGRTCAKTPASITWCYCLGLLVQRELGGGSSGQKWGDDDQSYNETNLNDAVSNSVGREVYVIMLLRIKDSVVFCEA</sequence>
<comment type="caution">
    <text evidence="1">The sequence shown here is derived from an EMBL/GenBank/DDBJ whole genome shotgun (WGS) entry which is preliminary data.</text>
</comment>
<evidence type="ECO:0000313" key="1">
    <source>
        <dbReference type="EMBL" id="KAF5206984.1"/>
    </source>
</evidence>
<dbReference type="AlphaFoldDB" id="A0A7J6XB58"/>
<name>A0A7J6XB58_THATH</name>
<organism evidence="1 2">
    <name type="scientific">Thalictrum thalictroides</name>
    <name type="common">Rue-anemone</name>
    <name type="synonym">Anemone thalictroides</name>
    <dbReference type="NCBI Taxonomy" id="46969"/>
    <lineage>
        <taxon>Eukaryota</taxon>
        <taxon>Viridiplantae</taxon>
        <taxon>Streptophyta</taxon>
        <taxon>Embryophyta</taxon>
        <taxon>Tracheophyta</taxon>
        <taxon>Spermatophyta</taxon>
        <taxon>Magnoliopsida</taxon>
        <taxon>Ranunculales</taxon>
        <taxon>Ranunculaceae</taxon>
        <taxon>Thalictroideae</taxon>
        <taxon>Thalictrum</taxon>
    </lineage>
</organism>
<evidence type="ECO:0000313" key="2">
    <source>
        <dbReference type="Proteomes" id="UP000554482"/>
    </source>
</evidence>
<gene>
    <name evidence="1" type="ORF">FRX31_003428</name>
</gene>
<reference evidence="1 2" key="1">
    <citation type="submission" date="2020-06" db="EMBL/GenBank/DDBJ databases">
        <title>Transcriptomic and genomic resources for Thalictrum thalictroides and T. hernandezii: Facilitating candidate gene discovery in an emerging model plant lineage.</title>
        <authorList>
            <person name="Arias T."/>
            <person name="Riano-Pachon D.M."/>
            <person name="Di Stilio V.S."/>
        </authorList>
    </citation>
    <scope>NUCLEOTIDE SEQUENCE [LARGE SCALE GENOMIC DNA]</scope>
    <source>
        <strain evidence="2">cv. WT478/WT964</strain>
        <tissue evidence="1">Leaves</tissue>
    </source>
</reference>
<protein>
    <submittedName>
        <fullName evidence="1">Uncharacterized protein</fullName>
    </submittedName>
</protein>
<proteinExistence type="predicted"/>